<organism evidence="1 2">
    <name type="scientific">Mucilaginibacter myungsuensis</name>
    <dbReference type="NCBI Taxonomy" id="649104"/>
    <lineage>
        <taxon>Bacteria</taxon>
        <taxon>Pseudomonadati</taxon>
        <taxon>Bacteroidota</taxon>
        <taxon>Sphingobacteriia</taxon>
        <taxon>Sphingobacteriales</taxon>
        <taxon>Sphingobacteriaceae</taxon>
        <taxon>Mucilaginibacter</taxon>
    </lineage>
</organism>
<name>A0A929PXS4_9SPHI</name>
<comment type="caution">
    <text evidence="1">The sequence shown here is derived from an EMBL/GenBank/DDBJ whole genome shotgun (WGS) entry which is preliminary data.</text>
</comment>
<dbReference type="AlphaFoldDB" id="A0A929PXS4"/>
<proteinExistence type="predicted"/>
<keyword evidence="2" id="KW-1185">Reference proteome</keyword>
<dbReference type="RefSeq" id="WP_194112701.1">
    <property type="nucleotide sequence ID" value="NZ_JADFFL010000006.1"/>
</dbReference>
<evidence type="ECO:0000313" key="2">
    <source>
        <dbReference type="Proteomes" id="UP000622475"/>
    </source>
</evidence>
<accession>A0A929PXS4</accession>
<dbReference type="Proteomes" id="UP000622475">
    <property type="component" value="Unassembled WGS sequence"/>
</dbReference>
<protein>
    <submittedName>
        <fullName evidence="1">Uncharacterized protein</fullName>
    </submittedName>
</protein>
<sequence length="84" mass="9652">MTRVIIDTDSAEDTALALQFAEERGFKARAEEHRVLTDDDMIFGIGRPATDAELTEYLLKIEEDENDESKWISIEDVKRQFSSK</sequence>
<dbReference type="EMBL" id="JADFFL010000006">
    <property type="protein sequence ID" value="MBE9663471.1"/>
    <property type="molecule type" value="Genomic_DNA"/>
</dbReference>
<evidence type="ECO:0000313" key="1">
    <source>
        <dbReference type="EMBL" id="MBE9663471.1"/>
    </source>
</evidence>
<reference evidence="1" key="1">
    <citation type="submission" date="2020-10" db="EMBL/GenBank/DDBJ databases">
        <title>Mucilaginibacter mali sp. nov., isolated from rhizosphere soil of apple orchard.</title>
        <authorList>
            <person name="Lee J.-S."/>
            <person name="Kim H.S."/>
            <person name="Kim J.-S."/>
        </authorList>
    </citation>
    <scope>NUCLEOTIDE SEQUENCE</scope>
    <source>
        <strain evidence="1">KCTC 22746</strain>
    </source>
</reference>
<gene>
    <name evidence="1" type="ORF">IRJ16_16405</name>
</gene>